<gene>
    <name evidence="1" type="ORF">RHMOL_Rhmol04G0342500</name>
</gene>
<accession>A0ACC0P719</accession>
<evidence type="ECO:0000313" key="2">
    <source>
        <dbReference type="Proteomes" id="UP001062846"/>
    </source>
</evidence>
<organism evidence="1 2">
    <name type="scientific">Rhododendron molle</name>
    <name type="common">Chinese azalea</name>
    <name type="synonym">Azalea mollis</name>
    <dbReference type="NCBI Taxonomy" id="49168"/>
    <lineage>
        <taxon>Eukaryota</taxon>
        <taxon>Viridiplantae</taxon>
        <taxon>Streptophyta</taxon>
        <taxon>Embryophyta</taxon>
        <taxon>Tracheophyta</taxon>
        <taxon>Spermatophyta</taxon>
        <taxon>Magnoliopsida</taxon>
        <taxon>eudicotyledons</taxon>
        <taxon>Gunneridae</taxon>
        <taxon>Pentapetalae</taxon>
        <taxon>asterids</taxon>
        <taxon>Ericales</taxon>
        <taxon>Ericaceae</taxon>
        <taxon>Ericoideae</taxon>
        <taxon>Rhodoreae</taxon>
        <taxon>Rhododendron</taxon>
    </lineage>
</organism>
<dbReference type="Proteomes" id="UP001062846">
    <property type="component" value="Chromosome 4"/>
</dbReference>
<name>A0ACC0P719_RHOML</name>
<sequence length="86" mass="10136">MGIVIVYFDATEENSRRWPNLIVKVRIYLLIGWLLISRGCLCVVKFHGGSHADVRVMKEYGVKESWTKLFVIPNEWQEFYSHDFIS</sequence>
<reference evidence="1" key="1">
    <citation type="submission" date="2022-02" db="EMBL/GenBank/DDBJ databases">
        <title>Plant Genome Project.</title>
        <authorList>
            <person name="Zhang R.-G."/>
        </authorList>
    </citation>
    <scope>NUCLEOTIDE SEQUENCE</scope>
    <source>
        <strain evidence="1">AT1</strain>
    </source>
</reference>
<dbReference type="EMBL" id="CM046391">
    <property type="protein sequence ID" value="KAI8561472.1"/>
    <property type="molecule type" value="Genomic_DNA"/>
</dbReference>
<evidence type="ECO:0000313" key="1">
    <source>
        <dbReference type="EMBL" id="KAI8561472.1"/>
    </source>
</evidence>
<proteinExistence type="predicted"/>
<keyword evidence="2" id="KW-1185">Reference proteome</keyword>
<protein>
    <submittedName>
        <fullName evidence="1">Uncharacterized protein</fullName>
    </submittedName>
</protein>
<comment type="caution">
    <text evidence="1">The sequence shown here is derived from an EMBL/GenBank/DDBJ whole genome shotgun (WGS) entry which is preliminary data.</text>
</comment>